<comment type="caution">
    <text evidence="1">The sequence shown here is derived from an EMBL/GenBank/DDBJ whole genome shotgun (WGS) entry which is preliminary data.</text>
</comment>
<proteinExistence type="predicted"/>
<name>A0A543ANQ4_9MICC</name>
<evidence type="ECO:0000313" key="2">
    <source>
        <dbReference type="Proteomes" id="UP000319746"/>
    </source>
</evidence>
<accession>A0A543ANQ4</accession>
<gene>
    <name evidence="1" type="ORF">FB556_0669</name>
</gene>
<keyword evidence="2" id="KW-1185">Reference proteome</keyword>
<dbReference type="Proteomes" id="UP000319746">
    <property type="component" value="Unassembled WGS sequence"/>
</dbReference>
<reference evidence="1 2" key="1">
    <citation type="submission" date="2019-06" db="EMBL/GenBank/DDBJ databases">
        <title>Sequencing the genomes of 1000 actinobacteria strains.</title>
        <authorList>
            <person name="Klenk H.-P."/>
        </authorList>
    </citation>
    <scope>NUCLEOTIDE SEQUENCE [LARGE SCALE GENOMIC DNA]</scope>
    <source>
        <strain evidence="1 2">DSM 24083</strain>
    </source>
</reference>
<organism evidence="1 2">
    <name type="scientific">Enteractinococcus coprophilus</name>
    <dbReference type="NCBI Taxonomy" id="1027633"/>
    <lineage>
        <taxon>Bacteria</taxon>
        <taxon>Bacillati</taxon>
        <taxon>Actinomycetota</taxon>
        <taxon>Actinomycetes</taxon>
        <taxon>Micrococcales</taxon>
        <taxon>Micrococcaceae</taxon>
    </lineage>
</organism>
<evidence type="ECO:0000313" key="1">
    <source>
        <dbReference type="EMBL" id="TQL74214.1"/>
    </source>
</evidence>
<protein>
    <submittedName>
        <fullName evidence="1">Uncharacterized protein</fullName>
    </submittedName>
</protein>
<dbReference type="EMBL" id="VFOU01000001">
    <property type="protein sequence ID" value="TQL74214.1"/>
    <property type="molecule type" value="Genomic_DNA"/>
</dbReference>
<sequence length="78" mass="8227">MNIDALVDGYTFFAFATVGLRPLFRAAKSINPAGTASATSLHYGKANRGVPLALKHYASTSAEHSRMTSGSVRASKVL</sequence>
<dbReference type="AlphaFoldDB" id="A0A543ANQ4"/>